<organism evidence="2 3">
    <name type="scientific">Penaeus vannamei</name>
    <name type="common">Whiteleg shrimp</name>
    <name type="synonym">Litopenaeus vannamei</name>
    <dbReference type="NCBI Taxonomy" id="6689"/>
    <lineage>
        <taxon>Eukaryota</taxon>
        <taxon>Metazoa</taxon>
        <taxon>Ecdysozoa</taxon>
        <taxon>Arthropoda</taxon>
        <taxon>Crustacea</taxon>
        <taxon>Multicrustacea</taxon>
        <taxon>Malacostraca</taxon>
        <taxon>Eumalacostraca</taxon>
        <taxon>Eucarida</taxon>
        <taxon>Decapoda</taxon>
        <taxon>Dendrobranchiata</taxon>
        <taxon>Penaeoidea</taxon>
        <taxon>Penaeidae</taxon>
        <taxon>Penaeus</taxon>
    </lineage>
</organism>
<feature type="compositionally biased region" description="Basic and acidic residues" evidence="1">
    <location>
        <begin position="24"/>
        <end position="33"/>
    </location>
</feature>
<feature type="region of interest" description="Disordered" evidence="1">
    <location>
        <begin position="122"/>
        <end position="141"/>
    </location>
</feature>
<evidence type="ECO:0000313" key="2">
    <source>
        <dbReference type="EMBL" id="ROT70216.1"/>
    </source>
</evidence>
<feature type="region of interest" description="Disordered" evidence="1">
    <location>
        <begin position="1"/>
        <end position="33"/>
    </location>
</feature>
<keyword evidence="3" id="KW-1185">Reference proteome</keyword>
<protein>
    <submittedName>
        <fullName evidence="2">Uncharacterized protein</fullName>
    </submittedName>
</protein>
<proteinExistence type="predicted"/>
<feature type="compositionally biased region" description="Low complexity" evidence="1">
    <location>
        <begin position="131"/>
        <end position="140"/>
    </location>
</feature>
<dbReference type="Proteomes" id="UP000283509">
    <property type="component" value="Unassembled WGS sequence"/>
</dbReference>
<reference evidence="2 3" key="1">
    <citation type="submission" date="2018-04" db="EMBL/GenBank/DDBJ databases">
        <authorList>
            <person name="Zhang X."/>
            <person name="Yuan J."/>
            <person name="Li F."/>
            <person name="Xiang J."/>
        </authorList>
    </citation>
    <scope>NUCLEOTIDE SEQUENCE [LARGE SCALE GENOMIC DNA]</scope>
    <source>
        <tissue evidence="2">Muscle</tissue>
    </source>
</reference>
<feature type="compositionally biased region" description="Polar residues" evidence="1">
    <location>
        <begin position="1"/>
        <end position="10"/>
    </location>
</feature>
<evidence type="ECO:0000256" key="1">
    <source>
        <dbReference type="SAM" id="MobiDB-lite"/>
    </source>
</evidence>
<gene>
    <name evidence="2" type="ORF">C7M84_011498</name>
</gene>
<dbReference type="EMBL" id="QCYY01002449">
    <property type="protein sequence ID" value="ROT70216.1"/>
    <property type="molecule type" value="Genomic_DNA"/>
</dbReference>
<name>A0A3R7MUR6_PENVA</name>
<comment type="caution">
    <text evidence="2">The sequence shown here is derived from an EMBL/GenBank/DDBJ whole genome shotgun (WGS) entry which is preliminary data.</text>
</comment>
<accession>A0A3R7MUR6</accession>
<reference evidence="2 3" key="2">
    <citation type="submission" date="2019-01" db="EMBL/GenBank/DDBJ databases">
        <title>The decoding of complex shrimp genome reveals the adaptation for benthos swimmer, frequently molting mechanism and breeding impact on genome.</title>
        <authorList>
            <person name="Sun Y."/>
            <person name="Gao Y."/>
            <person name="Yu Y."/>
        </authorList>
    </citation>
    <scope>NUCLEOTIDE SEQUENCE [LARGE SCALE GENOMIC DNA]</scope>
    <source>
        <tissue evidence="2">Muscle</tissue>
    </source>
</reference>
<feature type="region of interest" description="Disordered" evidence="1">
    <location>
        <begin position="47"/>
        <end position="82"/>
    </location>
</feature>
<sequence>MPTRWTNTPTPREHNGRRSVKWKGGGEEAHGDDGLRWWIGRRCRASLGSDPQESKAIPAAGQPVTPKESSIPTPTPPTQGRLLRPFHTRRANAVKNSIACSFFRRPRRSPGQRGRHETVRWMPQDPKRNGTPPTRAARAPCASEAYVHRDPGGRGGAPRASRCTLAVDGEGGGRGIRTPRNNTQTLTQFLDEPEHDSADVEVALHPQDPLHLQVGHGDVQLPRPVTDQLTVRHHLEWRFVWTSLARKKISQDFVFLTPFPPFFPSAALARTHTHSNSIFLGVESRVNTTHKPTLAACICKGENHLPSQDAATPRHTRGLDIAWVTHSSFSRARLATRDRTITNKCLSCSPFKPAARPFGGHHPPKPPAARASQSWKTLLSLMA</sequence>
<dbReference type="AlphaFoldDB" id="A0A3R7MUR6"/>
<evidence type="ECO:0000313" key="3">
    <source>
        <dbReference type="Proteomes" id="UP000283509"/>
    </source>
</evidence>